<sequence length="532" mass="59850">MNNNRKQFHERLWSAAVQLRANSGLKLNEISEPILGLIFLKFADVRFKKIQTGIVSDRKTVYSTRVRPINPDDFKSKGVLYLPETATYSYIMNLPESANIGKAINDAMKEIERNNTDLAGVLPQDYTSLHKVPGENSKILITLLKNFNQIPDDIEGDAFGEIYEYFLGEFARTEGQDGGEFFTAQSIVKLLVEVIEPYHGQIFDPACGSGGMFVHSAKFVENHLKNKSSISKEVAIYGQEKTGATVKIAKMNLAIHGLSGKIAEVNSFYTDEFNSVGKFDYVLANPPFNVKGKDKEKQIVIDPEKLKGDPRYYLGLPLTGKGEISNGNYLWIQMFASALSAQGRAGFIMANAATDAGNAEKEIRKKLIESGIVDVIISTPPNMFLNVTLSSTLWFLDKGKKGTDRQNKILFINAQDIFIPIDRAHNEWTNDQIQEIASIVRRYREEPSFAKATAGKEKYEDIKGRCKMATLEEVRANDYSLNPGRYVEIIEKEMSDIDFNARMKELTGEFTKLTEKAHELEKKITNDWGKFL</sequence>
<dbReference type="GO" id="GO:0009007">
    <property type="term" value="F:site-specific DNA-methyltransferase (adenine-specific) activity"/>
    <property type="evidence" value="ECO:0007669"/>
    <property type="project" value="UniProtKB-EC"/>
</dbReference>
<evidence type="ECO:0000259" key="9">
    <source>
        <dbReference type="Pfam" id="PF12161"/>
    </source>
</evidence>
<evidence type="ECO:0000256" key="6">
    <source>
        <dbReference type="ARBA" id="ARBA00022747"/>
    </source>
</evidence>
<dbReference type="GO" id="GO:0032259">
    <property type="term" value="P:methylation"/>
    <property type="evidence" value="ECO:0007669"/>
    <property type="project" value="UniProtKB-KW"/>
</dbReference>
<dbReference type="Pfam" id="PF02384">
    <property type="entry name" value="N6_Mtase"/>
    <property type="match status" value="1"/>
</dbReference>
<dbReference type="AlphaFoldDB" id="A0A1J5HMR0"/>
<dbReference type="Gene3D" id="1.20.1260.30">
    <property type="match status" value="1"/>
</dbReference>
<dbReference type="InterPro" id="IPR003356">
    <property type="entry name" value="DNA_methylase_A-5"/>
</dbReference>
<protein>
    <recommendedName>
        <fullName evidence="2">site-specific DNA-methyltransferase (adenine-specific)</fullName>
        <ecNumber evidence="2">2.1.1.72</ecNumber>
    </recommendedName>
</protein>
<dbReference type="InterPro" id="IPR022749">
    <property type="entry name" value="D12N6_MeTrfase_N"/>
</dbReference>
<evidence type="ECO:0000256" key="3">
    <source>
        <dbReference type="ARBA" id="ARBA00022603"/>
    </source>
</evidence>
<name>A0A1J5HMR0_9BACT</name>
<keyword evidence="4" id="KW-0808">Transferase</keyword>
<dbReference type="Proteomes" id="UP000183758">
    <property type="component" value="Unassembled WGS sequence"/>
</dbReference>
<keyword evidence="6" id="KW-0680">Restriction system</keyword>
<dbReference type="PRINTS" id="PR00507">
    <property type="entry name" value="N12N6MTFRASE"/>
</dbReference>
<evidence type="ECO:0000313" key="11">
    <source>
        <dbReference type="Proteomes" id="UP000183758"/>
    </source>
</evidence>
<dbReference type="Gene3D" id="3.40.50.150">
    <property type="entry name" value="Vaccinia Virus protein VP39"/>
    <property type="match status" value="1"/>
</dbReference>
<comment type="caution">
    <text evidence="10">The sequence shown here is derived from an EMBL/GenBank/DDBJ whole genome shotgun (WGS) entry which is preliminary data.</text>
</comment>
<dbReference type="SUPFAM" id="SSF53335">
    <property type="entry name" value="S-adenosyl-L-methionine-dependent methyltransferases"/>
    <property type="match status" value="1"/>
</dbReference>
<feature type="domain" description="N6 adenine-specific DNA methyltransferase N-terminal" evidence="9">
    <location>
        <begin position="10"/>
        <end position="142"/>
    </location>
</feature>
<keyword evidence="3" id="KW-0489">Methyltransferase</keyword>
<accession>A0A1J5HMR0</accession>
<evidence type="ECO:0000256" key="5">
    <source>
        <dbReference type="ARBA" id="ARBA00022691"/>
    </source>
</evidence>
<dbReference type="Pfam" id="PF12161">
    <property type="entry name" value="HsdM_N"/>
    <property type="match status" value="1"/>
</dbReference>
<dbReference type="InterPro" id="IPR029063">
    <property type="entry name" value="SAM-dependent_MTases_sf"/>
</dbReference>
<comment type="catalytic activity">
    <reaction evidence="7">
        <text>a 2'-deoxyadenosine in DNA + S-adenosyl-L-methionine = an N(6)-methyl-2'-deoxyadenosine in DNA + S-adenosyl-L-homocysteine + H(+)</text>
        <dbReference type="Rhea" id="RHEA:15197"/>
        <dbReference type="Rhea" id="RHEA-COMP:12418"/>
        <dbReference type="Rhea" id="RHEA-COMP:12419"/>
        <dbReference type="ChEBI" id="CHEBI:15378"/>
        <dbReference type="ChEBI" id="CHEBI:57856"/>
        <dbReference type="ChEBI" id="CHEBI:59789"/>
        <dbReference type="ChEBI" id="CHEBI:90615"/>
        <dbReference type="ChEBI" id="CHEBI:90616"/>
        <dbReference type="EC" id="2.1.1.72"/>
    </reaction>
</comment>
<evidence type="ECO:0000259" key="8">
    <source>
        <dbReference type="Pfam" id="PF02384"/>
    </source>
</evidence>
<dbReference type="PANTHER" id="PTHR42998:SF1">
    <property type="entry name" value="TYPE I RESTRICTION ENZYME HINDI METHYLASE SUBUNIT"/>
    <property type="match status" value="1"/>
</dbReference>
<evidence type="ECO:0000256" key="2">
    <source>
        <dbReference type="ARBA" id="ARBA00011900"/>
    </source>
</evidence>
<proteinExistence type="inferred from homology"/>
<evidence type="ECO:0000256" key="1">
    <source>
        <dbReference type="ARBA" id="ARBA00006594"/>
    </source>
</evidence>
<gene>
    <name evidence="10" type="ORF">AUK04_00635</name>
</gene>
<dbReference type="EMBL" id="MNZM01000015">
    <property type="protein sequence ID" value="OIP86417.1"/>
    <property type="molecule type" value="Genomic_DNA"/>
</dbReference>
<dbReference type="GO" id="GO:0003677">
    <property type="term" value="F:DNA binding"/>
    <property type="evidence" value="ECO:0007669"/>
    <property type="project" value="InterPro"/>
</dbReference>
<reference evidence="10 11" key="1">
    <citation type="journal article" date="2016" name="Environ. Microbiol.">
        <title>Genomic resolution of a cold subsurface aquifer community provides metabolic insights for novel microbes adapted to high CO concentrations.</title>
        <authorList>
            <person name="Probst A.J."/>
            <person name="Castelle C.J."/>
            <person name="Singh A."/>
            <person name="Brown C.T."/>
            <person name="Anantharaman K."/>
            <person name="Sharon I."/>
            <person name="Hug L.A."/>
            <person name="Burstein D."/>
            <person name="Emerson J.B."/>
            <person name="Thomas B.C."/>
            <person name="Banfield J.F."/>
        </authorList>
    </citation>
    <scope>NUCLEOTIDE SEQUENCE [LARGE SCALE GENOMIC DNA]</scope>
    <source>
        <strain evidence="10">CG2_30_33_16</strain>
    </source>
</reference>
<feature type="domain" description="DNA methylase adenine-specific" evidence="8">
    <location>
        <begin position="156"/>
        <end position="492"/>
    </location>
</feature>
<keyword evidence="5" id="KW-0949">S-adenosyl-L-methionine</keyword>
<evidence type="ECO:0000256" key="7">
    <source>
        <dbReference type="ARBA" id="ARBA00047942"/>
    </source>
</evidence>
<dbReference type="PROSITE" id="PS00092">
    <property type="entry name" value="N6_MTASE"/>
    <property type="match status" value="1"/>
</dbReference>
<evidence type="ECO:0000256" key="4">
    <source>
        <dbReference type="ARBA" id="ARBA00022679"/>
    </source>
</evidence>
<dbReference type="GO" id="GO:0009307">
    <property type="term" value="P:DNA restriction-modification system"/>
    <property type="evidence" value="ECO:0007669"/>
    <property type="project" value="UniProtKB-KW"/>
</dbReference>
<dbReference type="GO" id="GO:0008170">
    <property type="term" value="F:N-methyltransferase activity"/>
    <property type="evidence" value="ECO:0007669"/>
    <property type="project" value="InterPro"/>
</dbReference>
<dbReference type="EC" id="2.1.1.72" evidence="2"/>
<comment type="similarity">
    <text evidence="1">Belongs to the N(4)/N(6)-methyltransferase family.</text>
</comment>
<dbReference type="InterPro" id="IPR002052">
    <property type="entry name" value="DNA_methylase_N6_adenine_CS"/>
</dbReference>
<organism evidence="10 11">
    <name type="scientific">Candidatus Roizmanbacteria bacterium CG2_30_33_16</name>
    <dbReference type="NCBI Taxonomy" id="1805340"/>
    <lineage>
        <taxon>Bacteria</taxon>
        <taxon>Candidatus Roizmaniibacteriota</taxon>
    </lineage>
</organism>
<dbReference type="InterPro" id="IPR038333">
    <property type="entry name" value="T1MK-like_N_sf"/>
</dbReference>
<dbReference type="InterPro" id="IPR052916">
    <property type="entry name" value="Type-I_RE_MTase_Subunit"/>
</dbReference>
<evidence type="ECO:0000313" key="10">
    <source>
        <dbReference type="EMBL" id="OIP86417.1"/>
    </source>
</evidence>
<dbReference type="PANTHER" id="PTHR42998">
    <property type="entry name" value="TYPE I RESTRICTION ENZYME HINDVIIP M PROTEIN-RELATED"/>
    <property type="match status" value="1"/>
</dbReference>